<organism evidence="1 2">
    <name type="scientific">Salinivirga cyanobacteriivorans</name>
    <dbReference type="NCBI Taxonomy" id="1307839"/>
    <lineage>
        <taxon>Bacteria</taxon>
        <taxon>Pseudomonadati</taxon>
        <taxon>Bacteroidota</taxon>
        <taxon>Bacteroidia</taxon>
        <taxon>Bacteroidales</taxon>
        <taxon>Salinivirgaceae</taxon>
        <taxon>Salinivirga</taxon>
    </lineage>
</organism>
<dbReference type="Pfam" id="PF19788">
    <property type="entry name" value="DUF6272"/>
    <property type="match status" value="1"/>
</dbReference>
<dbReference type="RefSeq" id="WP_057952261.1">
    <property type="nucleotide sequence ID" value="NZ_CP013118.1"/>
</dbReference>
<dbReference type="STRING" id="1307839.L21SP5_01082"/>
<sequence length="183" mass="21069">MAFNLENWIAQKTQEQVIFTFKGELSESMLTDLLVIVENKLEGVEASKKIRKKVYNVAIESLQNLFHHSCPVFLNGTQKKDVRYSIMIITYSKNAIKVTTGNFVDEQKSNFLKKHIDKINKLSKDELKILYKDILDNQQFSDKGGGGLGLVDIARKAENKINYNFYSDKKSLSFFDFSIEIKQ</sequence>
<protein>
    <submittedName>
        <fullName evidence="1">Uncharacterized protein</fullName>
    </submittedName>
</protein>
<reference evidence="1 2" key="1">
    <citation type="submission" date="2015-11" db="EMBL/GenBank/DDBJ databases">
        <title>Description and complete genome sequence of a novel strain predominating in hypersaline microbial mats and representing a new family of the Bacteriodetes phylum.</title>
        <authorList>
            <person name="Spring S."/>
            <person name="Bunk B."/>
            <person name="Sproer C."/>
            <person name="Klenk H.-P."/>
        </authorList>
    </citation>
    <scope>NUCLEOTIDE SEQUENCE [LARGE SCALE GENOMIC DNA]</scope>
    <source>
        <strain evidence="1 2">L21-Spi-D4</strain>
    </source>
</reference>
<dbReference type="EMBL" id="CP013118">
    <property type="protein sequence ID" value="ALO14746.1"/>
    <property type="molecule type" value="Genomic_DNA"/>
</dbReference>
<dbReference type="Proteomes" id="UP000064893">
    <property type="component" value="Chromosome"/>
</dbReference>
<dbReference type="InterPro" id="IPR046239">
    <property type="entry name" value="DUF6272"/>
</dbReference>
<evidence type="ECO:0000313" key="1">
    <source>
        <dbReference type="EMBL" id="ALO14746.1"/>
    </source>
</evidence>
<evidence type="ECO:0000313" key="2">
    <source>
        <dbReference type="Proteomes" id="UP000064893"/>
    </source>
</evidence>
<dbReference type="NCBIfam" id="NF038262">
    <property type="entry name" value="SiaB_fam_kinase"/>
    <property type="match status" value="1"/>
</dbReference>
<name>A0A0S2HXF3_9BACT</name>
<dbReference type="AlphaFoldDB" id="A0A0S2HXF3"/>
<dbReference type="KEGG" id="blq:L21SP5_01082"/>
<dbReference type="OrthoDB" id="1117715at2"/>
<gene>
    <name evidence="1" type="ORF">L21SP5_01082</name>
</gene>
<accession>A0A0S2HXF3</accession>
<proteinExistence type="predicted"/>
<keyword evidence="2" id="KW-1185">Reference proteome</keyword>